<dbReference type="Pfam" id="PF00254">
    <property type="entry name" value="FKBP_C"/>
    <property type="match status" value="1"/>
</dbReference>
<feature type="domain" description="PPIase FKBP-type" evidence="9">
    <location>
        <begin position="158"/>
        <end position="245"/>
    </location>
</feature>
<evidence type="ECO:0000256" key="2">
    <source>
        <dbReference type="ARBA" id="ARBA00006577"/>
    </source>
</evidence>
<dbReference type="Gene3D" id="3.10.50.40">
    <property type="match status" value="1"/>
</dbReference>
<comment type="similarity">
    <text evidence="2 6">Belongs to the FKBP-type PPIase family.</text>
</comment>
<comment type="catalytic activity">
    <reaction evidence="1 5 6">
        <text>[protein]-peptidylproline (omega=180) = [protein]-peptidylproline (omega=0)</text>
        <dbReference type="Rhea" id="RHEA:16237"/>
        <dbReference type="Rhea" id="RHEA-COMP:10747"/>
        <dbReference type="Rhea" id="RHEA-COMP:10748"/>
        <dbReference type="ChEBI" id="CHEBI:83833"/>
        <dbReference type="ChEBI" id="CHEBI:83834"/>
        <dbReference type="EC" id="5.2.1.8"/>
    </reaction>
</comment>
<dbReference type="EMBL" id="BSPO01000002">
    <property type="protein sequence ID" value="GLS83343.1"/>
    <property type="molecule type" value="Genomic_DNA"/>
</dbReference>
<keyword evidence="3 5" id="KW-0697">Rotamase</keyword>
<comment type="caution">
    <text evidence="10">The sequence shown here is derived from an EMBL/GenBank/DDBJ whole genome shotgun (WGS) entry which is preliminary data.</text>
</comment>
<dbReference type="InterPro" id="IPR036944">
    <property type="entry name" value="PPIase_FKBP_N_sf"/>
</dbReference>
<dbReference type="Pfam" id="PF01346">
    <property type="entry name" value="FKBP_N"/>
    <property type="match status" value="1"/>
</dbReference>
<evidence type="ECO:0000256" key="1">
    <source>
        <dbReference type="ARBA" id="ARBA00000971"/>
    </source>
</evidence>
<dbReference type="Gene3D" id="1.10.287.460">
    <property type="entry name" value="Peptidyl-prolyl cis-trans isomerase, FKBP-type, N-terminal domain"/>
    <property type="match status" value="1"/>
</dbReference>
<organism evidence="10 11">
    <name type="scientific">Paraferrimonas haliotis</name>
    <dbReference type="NCBI Taxonomy" id="2013866"/>
    <lineage>
        <taxon>Bacteria</taxon>
        <taxon>Pseudomonadati</taxon>
        <taxon>Pseudomonadota</taxon>
        <taxon>Gammaproteobacteria</taxon>
        <taxon>Alteromonadales</taxon>
        <taxon>Ferrimonadaceae</taxon>
        <taxon>Paraferrimonas</taxon>
    </lineage>
</organism>
<evidence type="ECO:0000256" key="3">
    <source>
        <dbReference type="ARBA" id="ARBA00023110"/>
    </source>
</evidence>
<protein>
    <recommendedName>
        <fullName evidence="6">Peptidyl-prolyl cis-trans isomerase</fullName>
        <ecNumber evidence="6">5.2.1.8</ecNumber>
    </recommendedName>
</protein>
<proteinExistence type="inferred from homology"/>
<dbReference type="PANTHER" id="PTHR43811:SF19">
    <property type="entry name" value="39 KDA FK506-BINDING NUCLEAR PROTEIN"/>
    <property type="match status" value="1"/>
</dbReference>
<evidence type="ECO:0000313" key="11">
    <source>
        <dbReference type="Proteomes" id="UP001157439"/>
    </source>
</evidence>
<dbReference type="EC" id="5.2.1.8" evidence="6"/>
<dbReference type="PANTHER" id="PTHR43811">
    <property type="entry name" value="FKBP-TYPE PEPTIDYL-PROLYL CIS-TRANS ISOMERASE FKPA"/>
    <property type="match status" value="1"/>
</dbReference>
<dbReference type="GO" id="GO:0006457">
    <property type="term" value="P:protein folding"/>
    <property type="evidence" value="ECO:0007669"/>
    <property type="project" value="InterPro"/>
</dbReference>
<evidence type="ECO:0000256" key="7">
    <source>
        <dbReference type="SAM" id="Coils"/>
    </source>
</evidence>
<evidence type="ECO:0000259" key="9">
    <source>
        <dbReference type="PROSITE" id="PS50059"/>
    </source>
</evidence>
<accession>A0AA37WWB4</accession>
<dbReference type="PROSITE" id="PS51257">
    <property type="entry name" value="PROKAR_LIPOPROTEIN"/>
    <property type="match status" value="1"/>
</dbReference>
<dbReference type="GO" id="GO:0003755">
    <property type="term" value="F:peptidyl-prolyl cis-trans isomerase activity"/>
    <property type="evidence" value="ECO:0007669"/>
    <property type="project" value="UniProtKB-UniRule"/>
</dbReference>
<dbReference type="InterPro" id="IPR046357">
    <property type="entry name" value="PPIase_dom_sf"/>
</dbReference>
<keyword evidence="7" id="KW-0175">Coiled coil</keyword>
<evidence type="ECO:0000313" key="10">
    <source>
        <dbReference type="EMBL" id="GLS83343.1"/>
    </source>
</evidence>
<dbReference type="AlphaFoldDB" id="A0AA37WWB4"/>
<dbReference type="SUPFAM" id="SSF54534">
    <property type="entry name" value="FKBP-like"/>
    <property type="match status" value="1"/>
</dbReference>
<dbReference type="InterPro" id="IPR001179">
    <property type="entry name" value="PPIase_FKBP_dom"/>
</dbReference>
<keyword evidence="4 5" id="KW-0413">Isomerase</keyword>
<gene>
    <name evidence="10" type="primary">fklB_1</name>
    <name evidence="10" type="ORF">GCM10007894_13200</name>
</gene>
<feature type="coiled-coil region" evidence="7">
    <location>
        <begin position="89"/>
        <end position="116"/>
    </location>
</feature>
<reference evidence="10 11" key="1">
    <citation type="journal article" date="2014" name="Int. J. Syst. Evol. Microbiol.">
        <title>Complete genome sequence of Corynebacterium casei LMG S-19264T (=DSM 44701T), isolated from a smear-ripened cheese.</title>
        <authorList>
            <consortium name="US DOE Joint Genome Institute (JGI-PGF)"/>
            <person name="Walter F."/>
            <person name="Albersmeier A."/>
            <person name="Kalinowski J."/>
            <person name="Ruckert C."/>
        </authorList>
    </citation>
    <scope>NUCLEOTIDE SEQUENCE [LARGE SCALE GENOMIC DNA]</scope>
    <source>
        <strain evidence="10 11">NBRC 112785</strain>
    </source>
</reference>
<dbReference type="Proteomes" id="UP001157439">
    <property type="component" value="Unassembled WGS sequence"/>
</dbReference>
<evidence type="ECO:0000256" key="6">
    <source>
        <dbReference type="RuleBase" id="RU003915"/>
    </source>
</evidence>
<feature type="signal peptide" evidence="8">
    <location>
        <begin position="1"/>
        <end position="19"/>
    </location>
</feature>
<evidence type="ECO:0000256" key="5">
    <source>
        <dbReference type="PROSITE-ProRule" id="PRU00277"/>
    </source>
</evidence>
<dbReference type="FunFam" id="3.10.50.40:FF:000006">
    <property type="entry name" value="Peptidyl-prolyl cis-trans isomerase"/>
    <property type="match status" value="1"/>
</dbReference>
<dbReference type="InterPro" id="IPR000774">
    <property type="entry name" value="PPIase_FKBP_N"/>
</dbReference>
<name>A0AA37WWB4_9GAMM</name>
<keyword evidence="11" id="KW-1185">Reference proteome</keyword>
<feature type="chain" id="PRO_5041324491" description="Peptidyl-prolyl cis-trans isomerase" evidence="8">
    <location>
        <begin position="20"/>
        <end position="251"/>
    </location>
</feature>
<evidence type="ECO:0000256" key="8">
    <source>
        <dbReference type="SAM" id="SignalP"/>
    </source>
</evidence>
<dbReference type="RefSeq" id="WP_095497100.1">
    <property type="nucleotide sequence ID" value="NZ_BSPO01000002.1"/>
</dbReference>
<evidence type="ECO:0000256" key="4">
    <source>
        <dbReference type="ARBA" id="ARBA00023235"/>
    </source>
</evidence>
<keyword evidence="8" id="KW-0732">Signal</keyword>
<dbReference type="PROSITE" id="PS50059">
    <property type="entry name" value="FKBP_PPIASE"/>
    <property type="match status" value="1"/>
</dbReference>
<sequence length="251" mass="26800">MKSVLKVSLLALAIAGVSACNDQSKSADNAAVAAAKITTTAQKESYALGVVMAEQLSLKDLKELGVEVDQEAVTQGFAETLAGNGQLTEEELQSVMREFSTKVNELQAAKENKAAEEAKQAGIDYLEANKAKEGVQVTDSGLQYEVLTAADGEKPTAEDTVEVHYRGTLIDGTEFDSSYGRGETAKFPLNRVIKGWTEGVQLMSVGSKYRFVIPQELAYGANVQPGGKIPPYATLVFEVELISIEKAATAE</sequence>